<reference evidence="2" key="1">
    <citation type="submission" date="2016-10" db="EMBL/GenBank/DDBJ databases">
        <authorList>
            <person name="Varghese N."/>
            <person name="Submissions S."/>
        </authorList>
    </citation>
    <scope>NUCLEOTIDE SEQUENCE [LARGE SCALE GENOMIC DNA]</scope>
    <source>
        <strain evidence="2">DSM 24767</strain>
    </source>
</reference>
<gene>
    <name evidence="1" type="ORF">SAMN04489842_0999</name>
</gene>
<name>A0A1H1BCL7_NATTX</name>
<protein>
    <submittedName>
        <fullName evidence="1">Uncharacterized protein</fullName>
    </submittedName>
</protein>
<dbReference type="Proteomes" id="UP000198848">
    <property type="component" value="Unassembled WGS sequence"/>
</dbReference>
<keyword evidence="2" id="KW-1185">Reference proteome</keyword>
<evidence type="ECO:0000313" key="1">
    <source>
        <dbReference type="EMBL" id="SDQ49610.1"/>
    </source>
</evidence>
<sequence length="81" mass="9376">MCSYSTAGIVMDENRTVADILERVRESRRRKRCPDCDDVVAIRGFRGEYQWKCVDCDAVGFGYTSRSAALEALQRRRHRSE</sequence>
<organism evidence="1 2">
    <name type="scientific">Natronobacterium texcoconense</name>
    <dbReference type="NCBI Taxonomy" id="1095778"/>
    <lineage>
        <taxon>Archaea</taxon>
        <taxon>Methanobacteriati</taxon>
        <taxon>Methanobacteriota</taxon>
        <taxon>Stenosarchaea group</taxon>
        <taxon>Halobacteria</taxon>
        <taxon>Halobacteriales</taxon>
        <taxon>Natrialbaceae</taxon>
        <taxon>Natronobacterium</taxon>
    </lineage>
</organism>
<evidence type="ECO:0000313" key="2">
    <source>
        <dbReference type="Proteomes" id="UP000198848"/>
    </source>
</evidence>
<dbReference type="EMBL" id="FNLC01000001">
    <property type="protein sequence ID" value="SDQ49610.1"/>
    <property type="molecule type" value="Genomic_DNA"/>
</dbReference>
<dbReference type="AlphaFoldDB" id="A0A1H1BCL7"/>
<dbReference type="STRING" id="1095778.SAMN04489842_0999"/>
<accession>A0A1H1BCL7</accession>
<proteinExistence type="predicted"/>